<dbReference type="KEGG" id="orh:Ornrh_1376"/>
<name>I4A0R5_ORNRL</name>
<evidence type="ECO:0000313" key="1">
    <source>
        <dbReference type="EMBL" id="AFL97549.1"/>
    </source>
</evidence>
<organism evidence="1 2">
    <name type="scientific">Ornithobacterium rhinotracheale (strain ATCC 51463 / DSM 15997 / CCUG 23171 / CIP 104009 / LMG 9086)</name>
    <dbReference type="NCBI Taxonomy" id="867902"/>
    <lineage>
        <taxon>Bacteria</taxon>
        <taxon>Pseudomonadati</taxon>
        <taxon>Bacteroidota</taxon>
        <taxon>Flavobacteriia</taxon>
        <taxon>Flavobacteriales</taxon>
        <taxon>Weeksellaceae</taxon>
        <taxon>Ornithobacterium</taxon>
    </lineage>
</organism>
<dbReference type="Proteomes" id="UP000006051">
    <property type="component" value="Chromosome"/>
</dbReference>
<sequence>MGLFLLKNFPKFWHFYIFATINILFMKKRFSLLLISFCTVFLFSQKSKKPYKAVDGITYNVGDYLQLGEPTNNGKYQTILYAPRTSISDVLGVIDAITDPTGSSSTTNSKKGGFADSSIKGKPIKIAFFKKENLGEAEAVFAYSRYDADNFLKILLDTSLYYGEVITKNKDFKLAKSGESSNIDNSVVSFDPNFEIKIIGDYGNVKDRTIKVEFTIYNKSDVAQEVYISRSQYFYTNSIMTDFDGNTYVESDKKIGSDSWGATIPSKIKMKVIYIFPKVMTNIKKISIVDIPMCSKNAIPGEYNRNCGNTYLKNIPVNWDDSEVKKQSEDGGNIQLSDKELDFDIISAEGDLNTKKVRIEYYFRSKDAKASICQYDAPYFVDSEGDMFRADKWRIGNKYCADLPTNVKIKGFAEMIDVPKSVKSIEYFNLPYSQETPKRTNGENEARKIKISWK</sequence>
<dbReference type="AlphaFoldDB" id="I4A0R5"/>
<dbReference type="eggNOG" id="ENOG502ZVES">
    <property type="taxonomic scope" value="Bacteria"/>
</dbReference>
<keyword evidence="2" id="KW-1185">Reference proteome</keyword>
<reference evidence="1 2" key="1">
    <citation type="submission" date="2012-06" db="EMBL/GenBank/DDBJ databases">
        <title>The complete genome of Ornithobacterium rhinotracheale DSM 15997.</title>
        <authorList>
            <consortium name="US DOE Joint Genome Institute (JGI-PGF)"/>
            <person name="Lucas S."/>
            <person name="Copeland A."/>
            <person name="Lapidus A."/>
            <person name="Goodwin L."/>
            <person name="Pitluck S."/>
            <person name="Peters L."/>
            <person name="Mikhailova N."/>
            <person name="Teshima H."/>
            <person name="Kyrpides N."/>
            <person name="Mavromatis K."/>
            <person name="Pagani I."/>
            <person name="Ivanova N."/>
            <person name="Ovchinnikova G."/>
            <person name="Zeytun A."/>
            <person name="Detter J.C."/>
            <person name="Han C."/>
            <person name="Land M."/>
            <person name="Hauser L."/>
            <person name="Markowitz V."/>
            <person name="Cheng J.-F."/>
            <person name="Hugenholtz P."/>
            <person name="Woyke T."/>
            <person name="Wu D."/>
            <person name="Lang E."/>
            <person name="Kopitz M."/>
            <person name="Brambilla E."/>
            <person name="Klenk H.-P."/>
            <person name="Eisen J.A."/>
        </authorList>
    </citation>
    <scope>NUCLEOTIDE SEQUENCE [LARGE SCALE GENOMIC DNA]</scope>
    <source>
        <strain evidence="2">ATCC 51463 / DSM 15997 / CCUG 23171 / LMG 9086</strain>
    </source>
</reference>
<evidence type="ECO:0000313" key="2">
    <source>
        <dbReference type="Proteomes" id="UP000006051"/>
    </source>
</evidence>
<protein>
    <submittedName>
        <fullName evidence="1">Uncharacterized protein</fullName>
    </submittedName>
</protein>
<dbReference type="STRING" id="867902.Ornrh_1376"/>
<gene>
    <name evidence="1" type="ordered locus">Ornrh_1376</name>
</gene>
<dbReference type="EMBL" id="CP003283">
    <property type="protein sequence ID" value="AFL97549.1"/>
    <property type="molecule type" value="Genomic_DNA"/>
</dbReference>
<accession>I4A0R5</accession>
<dbReference type="HOGENOM" id="CLU_639103_0_0_10"/>
<proteinExistence type="predicted"/>